<keyword evidence="11" id="KW-0472">Membrane</keyword>
<dbReference type="Proteomes" id="UP000252023">
    <property type="component" value="Chromosome"/>
</dbReference>
<dbReference type="CDD" id="cd09140">
    <property type="entry name" value="PLDc_vPLD1_2_like_bac_1"/>
    <property type="match status" value="1"/>
</dbReference>
<gene>
    <name evidence="13" type="ORF">DRW48_06165</name>
</gene>
<dbReference type="GO" id="GO:0009395">
    <property type="term" value="P:phospholipid catabolic process"/>
    <property type="evidence" value="ECO:0007669"/>
    <property type="project" value="TreeGrafter"/>
</dbReference>
<dbReference type="Gene3D" id="3.30.870.10">
    <property type="entry name" value="Endonuclease Chain A"/>
    <property type="match status" value="2"/>
</dbReference>
<feature type="region of interest" description="Disordered" evidence="10">
    <location>
        <begin position="1"/>
        <end position="29"/>
    </location>
</feature>
<dbReference type="GO" id="GO:0005576">
    <property type="term" value="C:extracellular region"/>
    <property type="evidence" value="ECO:0007669"/>
    <property type="project" value="UniProtKB-SubCell"/>
</dbReference>
<dbReference type="InterPro" id="IPR025202">
    <property type="entry name" value="PLD-like_dom"/>
</dbReference>
<evidence type="ECO:0000259" key="12">
    <source>
        <dbReference type="PROSITE" id="PS50035"/>
    </source>
</evidence>
<dbReference type="SMART" id="SM00155">
    <property type="entry name" value="PLDc"/>
    <property type="match status" value="2"/>
</dbReference>
<dbReference type="InterPro" id="IPR015679">
    <property type="entry name" value="PLipase_D_fam"/>
</dbReference>
<evidence type="ECO:0000256" key="10">
    <source>
        <dbReference type="SAM" id="MobiDB-lite"/>
    </source>
</evidence>
<dbReference type="GO" id="GO:0004630">
    <property type="term" value="F:phospholipase D activity"/>
    <property type="evidence" value="ECO:0007669"/>
    <property type="project" value="UniProtKB-EC"/>
</dbReference>
<dbReference type="Pfam" id="PF00614">
    <property type="entry name" value="PLDc"/>
    <property type="match status" value="1"/>
</dbReference>
<feature type="transmembrane region" description="Helical" evidence="11">
    <location>
        <begin position="509"/>
        <end position="526"/>
    </location>
</feature>
<evidence type="ECO:0000256" key="6">
    <source>
        <dbReference type="ARBA" id="ARBA00022737"/>
    </source>
</evidence>
<keyword evidence="14" id="KW-1185">Reference proteome</keyword>
<dbReference type="OrthoDB" id="8828485at2"/>
<evidence type="ECO:0000256" key="7">
    <source>
        <dbReference type="ARBA" id="ARBA00022801"/>
    </source>
</evidence>
<dbReference type="PANTHER" id="PTHR18896">
    <property type="entry name" value="PHOSPHOLIPASE D"/>
    <property type="match status" value="1"/>
</dbReference>
<evidence type="ECO:0000256" key="9">
    <source>
        <dbReference type="ARBA" id="ARBA00029594"/>
    </source>
</evidence>
<evidence type="ECO:0000256" key="8">
    <source>
        <dbReference type="ARBA" id="ARBA00023098"/>
    </source>
</evidence>
<dbReference type="PROSITE" id="PS50035">
    <property type="entry name" value="PLD"/>
    <property type="match status" value="2"/>
</dbReference>
<evidence type="ECO:0000256" key="11">
    <source>
        <dbReference type="SAM" id="Phobius"/>
    </source>
</evidence>
<comment type="subcellular location">
    <subcellularLocation>
        <location evidence="3">Secreted</location>
    </subcellularLocation>
</comment>
<keyword evidence="5" id="KW-0964">Secreted</keyword>
<evidence type="ECO:0000256" key="5">
    <source>
        <dbReference type="ARBA" id="ARBA00022525"/>
    </source>
</evidence>
<sequence length="533" mass="57681">MTIAARHQSLPADTPLAEPTASNPATVDRPTLAFREGDNCWRVANADRMSLIVDGADYFRALRAGLLQARQAALMIGWDFDFDIEMLPGESDADGNAPDGLPNAVGPFLNALVARCPSLDIYLLKWSGGAVLAPASMWPVLKLNMMGGDQIHLALDGSHPIGACHHQKIVVIDDSLAFCGGIDVTSGRWDTPDHLPNDPRRADKSGENICPPWHDATSMVSGPAAAALGDLARDRWKRSQNTPLPEPVTPRSGLWAEGTAPDFEAIPVAIARTEPPGRNSPIVAEIERLYIDAINGAQRFLYIESQYFSAGSIADAIASRLSEADGPEVVIVNPLEAHNAVEDAAMHGRRGKLLAQLQAVDHQGRLRMVYPADTTGAPIYVHAKLMIADDVMLRVGSSNLDRRSMGFDTEADIAVIAESKAERAGVAAVLHRLLAEHLGTSAEAVARTMDNTGSLLATLDRLGRAEKRGLRVLIPKPRSWWQDMLADSKLFDPRFRQSAQNRLGVTSRHAFIGLGLLGAVGTIALVRRHRRKR</sequence>
<name>A0A344PIX0_9RHOB</name>
<dbReference type="EMBL" id="CP030918">
    <property type="protein sequence ID" value="AXC49325.1"/>
    <property type="molecule type" value="Genomic_DNA"/>
</dbReference>
<comment type="catalytic activity">
    <reaction evidence="1">
        <text>a 1,2-diacyl-sn-glycero-3-phosphocholine + H2O = a 1,2-diacyl-sn-glycero-3-phosphate + choline + H(+)</text>
        <dbReference type="Rhea" id="RHEA:14445"/>
        <dbReference type="ChEBI" id="CHEBI:15354"/>
        <dbReference type="ChEBI" id="CHEBI:15377"/>
        <dbReference type="ChEBI" id="CHEBI:15378"/>
        <dbReference type="ChEBI" id="CHEBI:57643"/>
        <dbReference type="ChEBI" id="CHEBI:58608"/>
        <dbReference type="EC" id="3.1.4.4"/>
    </reaction>
</comment>
<dbReference type="InterPro" id="IPR001736">
    <property type="entry name" value="PLipase_D/transphosphatidylase"/>
</dbReference>
<dbReference type="AlphaFoldDB" id="A0A344PIX0"/>
<evidence type="ECO:0000256" key="1">
    <source>
        <dbReference type="ARBA" id="ARBA00000798"/>
    </source>
</evidence>
<keyword evidence="11" id="KW-1133">Transmembrane helix</keyword>
<evidence type="ECO:0000313" key="14">
    <source>
        <dbReference type="Proteomes" id="UP000252023"/>
    </source>
</evidence>
<dbReference type="SUPFAM" id="SSF56024">
    <property type="entry name" value="Phospholipase D/nuclease"/>
    <property type="match status" value="2"/>
</dbReference>
<evidence type="ECO:0000256" key="3">
    <source>
        <dbReference type="ARBA" id="ARBA00004613"/>
    </source>
</evidence>
<keyword evidence="6" id="KW-0677">Repeat</keyword>
<organism evidence="13 14">
    <name type="scientific">Paracoccus suum</name>
    <dbReference type="NCBI Taxonomy" id="2259340"/>
    <lineage>
        <taxon>Bacteria</taxon>
        <taxon>Pseudomonadati</taxon>
        <taxon>Pseudomonadota</taxon>
        <taxon>Alphaproteobacteria</taxon>
        <taxon>Rhodobacterales</taxon>
        <taxon>Paracoccaceae</taxon>
        <taxon>Paracoccus</taxon>
    </lineage>
</organism>
<evidence type="ECO:0000256" key="2">
    <source>
        <dbReference type="ARBA" id="ARBA00003145"/>
    </source>
</evidence>
<keyword evidence="11" id="KW-0812">Transmembrane</keyword>
<evidence type="ECO:0000256" key="4">
    <source>
        <dbReference type="ARBA" id="ARBA00018392"/>
    </source>
</evidence>
<dbReference type="Pfam" id="PF13091">
    <property type="entry name" value="PLDc_2"/>
    <property type="match status" value="1"/>
</dbReference>
<feature type="domain" description="PLD phosphodiesterase" evidence="12">
    <location>
        <begin position="161"/>
        <end position="188"/>
    </location>
</feature>
<keyword evidence="7" id="KW-0378">Hydrolase</keyword>
<evidence type="ECO:0000313" key="13">
    <source>
        <dbReference type="EMBL" id="AXC49325.1"/>
    </source>
</evidence>
<keyword evidence="8" id="KW-0443">Lipid metabolism</keyword>
<dbReference type="KEGG" id="pars:DRW48_06165"/>
<dbReference type="PANTHER" id="PTHR18896:SF76">
    <property type="entry name" value="PHOSPHOLIPASE"/>
    <property type="match status" value="1"/>
</dbReference>
<protein>
    <recommendedName>
        <fullName evidence="4">Phospholipase D</fullName>
    </recommendedName>
    <alternativeName>
        <fullName evidence="9">Choline phosphatase</fullName>
    </alternativeName>
</protein>
<reference evidence="14" key="1">
    <citation type="submission" date="2018-07" db="EMBL/GenBank/DDBJ databases">
        <title>Genome sequencing of Paracoccus sp. SC2-6.</title>
        <authorList>
            <person name="Heo J."/>
            <person name="Kim S.-J."/>
            <person name="Kwon S.-W."/>
        </authorList>
    </citation>
    <scope>NUCLEOTIDE SEQUENCE [LARGE SCALE GENOMIC DNA]</scope>
    <source>
        <strain evidence="14">SC2-6</strain>
    </source>
</reference>
<comment type="function">
    <text evidence="2">Could be a virulence factor.</text>
</comment>
<accession>A0A344PIX0</accession>
<feature type="domain" description="PLD phosphodiesterase" evidence="12">
    <location>
        <begin position="377"/>
        <end position="404"/>
    </location>
</feature>
<dbReference type="CDD" id="cd09143">
    <property type="entry name" value="PLDc_vPLD1_2_like_bac_2"/>
    <property type="match status" value="1"/>
</dbReference>
<proteinExistence type="predicted"/>